<feature type="compositionally biased region" description="Polar residues" evidence="2">
    <location>
        <begin position="171"/>
        <end position="190"/>
    </location>
</feature>
<feature type="compositionally biased region" description="Polar residues" evidence="2">
    <location>
        <begin position="48"/>
        <end position="72"/>
    </location>
</feature>
<feature type="compositionally biased region" description="Polar residues" evidence="2">
    <location>
        <begin position="8"/>
        <end position="31"/>
    </location>
</feature>
<dbReference type="InterPro" id="IPR025122">
    <property type="entry name" value="DUF4048"/>
</dbReference>
<evidence type="ECO:0000313" key="4">
    <source>
        <dbReference type="EMBL" id="KAA8894685.1"/>
    </source>
</evidence>
<feature type="compositionally biased region" description="Basic and acidic residues" evidence="2">
    <location>
        <begin position="451"/>
        <end position="464"/>
    </location>
</feature>
<proteinExistence type="predicted"/>
<feature type="compositionally biased region" description="Basic and acidic residues" evidence="2">
    <location>
        <begin position="222"/>
        <end position="243"/>
    </location>
</feature>
<feature type="compositionally biased region" description="Basic and acidic residues" evidence="2">
    <location>
        <begin position="336"/>
        <end position="352"/>
    </location>
</feature>
<feature type="compositionally biased region" description="Polar residues" evidence="2">
    <location>
        <begin position="362"/>
        <end position="371"/>
    </location>
</feature>
<feature type="coiled-coil region" evidence="1">
    <location>
        <begin position="127"/>
        <end position="161"/>
    </location>
</feature>
<dbReference type="AlphaFoldDB" id="A0A5J5EG52"/>
<evidence type="ECO:0000256" key="1">
    <source>
        <dbReference type="SAM" id="Coils"/>
    </source>
</evidence>
<feature type="region of interest" description="Disordered" evidence="2">
    <location>
        <begin position="169"/>
        <end position="273"/>
    </location>
</feature>
<dbReference type="OrthoDB" id="4097086at2759"/>
<evidence type="ECO:0000313" key="5">
    <source>
        <dbReference type="Proteomes" id="UP000326924"/>
    </source>
</evidence>
<feature type="compositionally biased region" description="Basic and acidic residues" evidence="2">
    <location>
        <begin position="262"/>
        <end position="273"/>
    </location>
</feature>
<feature type="compositionally biased region" description="Low complexity" evidence="2">
    <location>
        <begin position="100"/>
        <end position="110"/>
    </location>
</feature>
<organism evidence="4 5">
    <name type="scientific">Sphaerosporella brunnea</name>
    <dbReference type="NCBI Taxonomy" id="1250544"/>
    <lineage>
        <taxon>Eukaryota</taxon>
        <taxon>Fungi</taxon>
        <taxon>Dikarya</taxon>
        <taxon>Ascomycota</taxon>
        <taxon>Pezizomycotina</taxon>
        <taxon>Pezizomycetes</taxon>
        <taxon>Pezizales</taxon>
        <taxon>Pyronemataceae</taxon>
        <taxon>Sphaerosporella</taxon>
    </lineage>
</organism>
<reference evidence="4 5" key="1">
    <citation type="submission" date="2019-09" db="EMBL/GenBank/DDBJ databases">
        <title>Draft genome of the ectomycorrhizal ascomycete Sphaerosporella brunnea.</title>
        <authorList>
            <consortium name="DOE Joint Genome Institute"/>
            <person name="Benucci G.M."/>
            <person name="Marozzi G."/>
            <person name="Antonielli L."/>
            <person name="Sanchez S."/>
            <person name="Marco P."/>
            <person name="Wang X."/>
            <person name="Falini L.B."/>
            <person name="Barry K."/>
            <person name="Haridas S."/>
            <person name="Lipzen A."/>
            <person name="Labutti K."/>
            <person name="Grigoriev I.V."/>
            <person name="Murat C."/>
            <person name="Martin F."/>
            <person name="Albertini E."/>
            <person name="Donnini D."/>
            <person name="Bonito G."/>
        </authorList>
    </citation>
    <scope>NUCLEOTIDE SEQUENCE [LARGE SCALE GENOMIC DNA]</scope>
    <source>
        <strain evidence="4 5">Sb_GMNB300</strain>
    </source>
</reference>
<dbReference type="Proteomes" id="UP000326924">
    <property type="component" value="Unassembled WGS sequence"/>
</dbReference>
<dbReference type="InParanoid" id="A0A5J5EG52"/>
<comment type="caution">
    <text evidence="4">The sequence shown here is derived from an EMBL/GenBank/DDBJ whole genome shotgun (WGS) entry which is preliminary data.</text>
</comment>
<evidence type="ECO:0000256" key="2">
    <source>
        <dbReference type="SAM" id="MobiDB-lite"/>
    </source>
</evidence>
<feature type="compositionally biased region" description="Pro residues" evidence="2">
    <location>
        <begin position="84"/>
        <end position="99"/>
    </location>
</feature>
<feature type="region of interest" description="Disordered" evidence="2">
    <location>
        <begin position="423"/>
        <end position="464"/>
    </location>
</feature>
<dbReference type="EMBL" id="VXIS01000320">
    <property type="protein sequence ID" value="KAA8894685.1"/>
    <property type="molecule type" value="Genomic_DNA"/>
</dbReference>
<dbReference type="Pfam" id="PF13257">
    <property type="entry name" value="DUF4048"/>
    <property type="match status" value="1"/>
</dbReference>
<feature type="region of interest" description="Disordered" evidence="2">
    <location>
        <begin position="303"/>
        <end position="371"/>
    </location>
</feature>
<accession>A0A5J5EG52</accession>
<sequence length="464" mass="51022">MEDLIAMTETTTCSAAKNPQFSEPQTTTPAINTAAVARELRSHPPRAQSLTAPISNPQTPHTRAASIATSSPVGRKRLSLSFPVLPPGYNPPSRHPPGTPSVSGTTTPTHSGREANPDDSAAFLTALAAQERRVLELKEELSKAETELTKLKRQWATHEANKSRFEIALNSGLTSPTSRGNDALTSPTSRSEFERRQRATNSSRKVLPSQRHQRTLSLLSPERNDFRQPFPRPKDADGDADSRKRLRSPPPIKDSGAVRTQSLEHPDRPKNHDVFLKTGQQIAADFRDGLWTFLEDLKQATVGDDIPRAPPPVARPVRKSSSKASLRGGVALQRKPSRDSRKSRSQERKESLIDFGQDDEPSSCSESNFRWSTDSIISPHSRASTPRTSTSSIDQPIWNTLSATQHQLKKHANALMNQVEKSFTIPPPEPTLARSNSTGCDRFHGVNGEGMRTRTRSDAASREA</sequence>
<keyword evidence="5" id="KW-1185">Reference proteome</keyword>
<feature type="region of interest" description="Disordered" evidence="2">
    <location>
        <begin position="1"/>
        <end position="117"/>
    </location>
</feature>
<keyword evidence="1" id="KW-0175">Coiled coil</keyword>
<feature type="domain" description="DUF4048" evidence="3">
    <location>
        <begin position="269"/>
        <end position="393"/>
    </location>
</feature>
<evidence type="ECO:0000259" key="3">
    <source>
        <dbReference type="Pfam" id="PF13257"/>
    </source>
</evidence>
<name>A0A5J5EG52_9PEZI</name>
<gene>
    <name evidence="4" type="ORF">FN846DRAFT_973132</name>
</gene>
<protein>
    <recommendedName>
        <fullName evidence="3">DUF4048 domain-containing protein</fullName>
    </recommendedName>
</protein>